<dbReference type="WBParaSite" id="SMUV_0000388501-mRNA-1">
    <property type="protein sequence ID" value="SMUV_0000388501-mRNA-1"/>
    <property type="gene ID" value="SMUV_0000388501"/>
</dbReference>
<evidence type="ECO:0000313" key="3">
    <source>
        <dbReference type="Proteomes" id="UP000046393"/>
    </source>
</evidence>
<feature type="transmembrane region" description="Helical" evidence="2">
    <location>
        <begin position="41"/>
        <end position="61"/>
    </location>
</feature>
<protein>
    <submittedName>
        <fullName evidence="4">MARVEL domain-containing protein</fullName>
    </submittedName>
</protein>
<reference evidence="4" key="1">
    <citation type="submission" date="2017-02" db="UniProtKB">
        <authorList>
            <consortium name="WormBaseParasite"/>
        </authorList>
    </citation>
    <scope>IDENTIFICATION</scope>
</reference>
<evidence type="ECO:0000313" key="4">
    <source>
        <dbReference type="WBParaSite" id="SMUV_0000388501-mRNA-1"/>
    </source>
</evidence>
<dbReference type="AlphaFoldDB" id="A0A0N5AHM8"/>
<evidence type="ECO:0000256" key="1">
    <source>
        <dbReference type="SAM" id="MobiDB-lite"/>
    </source>
</evidence>
<feature type="transmembrane region" description="Helical" evidence="2">
    <location>
        <begin position="93"/>
        <end position="117"/>
    </location>
</feature>
<keyword evidence="2" id="KW-1133">Transmembrane helix</keyword>
<feature type="transmembrane region" description="Helical" evidence="2">
    <location>
        <begin position="12"/>
        <end position="34"/>
    </location>
</feature>
<keyword evidence="3" id="KW-1185">Reference proteome</keyword>
<name>A0A0N5AHM8_9BILA</name>
<feature type="transmembrane region" description="Helical" evidence="2">
    <location>
        <begin position="123"/>
        <end position="148"/>
    </location>
</feature>
<keyword evidence="2" id="KW-0472">Membrane</keyword>
<organism evidence="3 4">
    <name type="scientific">Syphacia muris</name>
    <dbReference type="NCBI Taxonomy" id="451379"/>
    <lineage>
        <taxon>Eukaryota</taxon>
        <taxon>Metazoa</taxon>
        <taxon>Ecdysozoa</taxon>
        <taxon>Nematoda</taxon>
        <taxon>Chromadorea</taxon>
        <taxon>Rhabditida</taxon>
        <taxon>Spirurina</taxon>
        <taxon>Oxyuridomorpha</taxon>
        <taxon>Oxyuroidea</taxon>
        <taxon>Oxyuridae</taxon>
        <taxon>Syphacia</taxon>
    </lineage>
</organism>
<proteinExistence type="predicted"/>
<dbReference type="Proteomes" id="UP000046393">
    <property type="component" value="Unplaced"/>
</dbReference>
<evidence type="ECO:0000256" key="2">
    <source>
        <dbReference type="SAM" id="Phobius"/>
    </source>
</evidence>
<feature type="region of interest" description="Disordered" evidence="1">
    <location>
        <begin position="172"/>
        <end position="194"/>
    </location>
</feature>
<accession>A0A0N5AHM8</accession>
<keyword evidence="2" id="KW-0812">Transmembrane</keyword>
<sequence>MVEIDKEFPKAWPFGVIKTVQWLSCLLLLITLWCTPGYFSGIGFVFFSAWNLLIVALLSWLGHIFGLQSRLFSIGQSAACFIPFALIDFFYSILFFIFFAISTLICIACLFMSFGYAAAVRLVLGYLFSTVFCLAAAGSCAFLTILLYRSAPNGQIMGLRSIVIQGEKTASFGPSSGPGAYPAASGYPNGTNPV</sequence>